<dbReference type="KEGG" id="osu:NT6N_00590"/>
<dbReference type="CDD" id="cd01167">
    <property type="entry name" value="bac_FRK"/>
    <property type="match status" value="1"/>
</dbReference>
<evidence type="ECO:0000256" key="1">
    <source>
        <dbReference type="ARBA" id="ARBA00010688"/>
    </source>
</evidence>
<dbReference type="Pfam" id="PF00294">
    <property type="entry name" value="PfkB"/>
    <property type="match status" value="1"/>
</dbReference>
<dbReference type="EMBL" id="AP026866">
    <property type="protein sequence ID" value="BDS05019.1"/>
    <property type="molecule type" value="Genomic_DNA"/>
</dbReference>
<dbReference type="PROSITE" id="PS00583">
    <property type="entry name" value="PFKB_KINASES_1"/>
    <property type="match status" value="1"/>
</dbReference>
<accession>A0AAT9FGB9</accession>
<dbReference type="PANTHER" id="PTHR43085:SF57">
    <property type="entry name" value="CARBOHYDRATE KINASE PFKB DOMAIN-CONTAINING PROTEIN"/>
    <property type="match status" value="1"/>
</dbReference>
<protein>
    <submittedName>
        <fullName evidence="5">Fructokinase</fullName>
    </submittedName>
</protein>
<proteinExistence type="inferred from homology"/>
<dbReference type="Gene3D" id="3.40.1190.20">
    <property type="match status" value="1"/>
</dbReference>
<comment type="similarity">
    <text evidence="1">Belongs to the carbohydrate kinase PfkB family.</text>
</comment>
<dbReference type="AlphaFoldDB" id="A0AAT9FGB9"/>
<gene>
    <name evidence="5" type="ORF">NT6N_00590</name>
</gene>
<organism evidence="5">
    <name type="scientific">Oceaniferula spumae</name>
    <dbReference type="NCBI Taxonomy" id="2979115"/>
    <lineage>
        <taxon>Bacteria</taxon>
        <taxon>Pseudomonadati</taxon>
        <taxon>Verrucomicrobiota</taxon>
        <taxon>Verrucomicrobiia</taxon>
        <taxon>Verrucomicrobiales</taxon>
        <taxon>Verrucomicrobiaceae</taxon>
        <taxon>Oceaniferula</taxon>
    </lineage>
</organism>
<dbReference type="PANTHER" id="PTHR43085">
    <property type="entry name" value="HEXOKINASE FAMILY MEMBER"/>
    <property type="match status" value="1"/>
</dbReference>
<sequence>MMNDINNNKWTRLKVAGLGELLWDIFPHGKRLGGAPTNFACHCQQLGAQAYPISSVGMDELGVEATAELNELGVDVSYVQVNKEFPTGRVLVDLDETGKPEYDILENMAWDHLQYTDALDSLARSIDAVCFGVLAQRSEKTRNTIQDFLLQTPSTALKILDVNLRAPYFTKELVESSLKIANVVKLSDEELPVLAEYFSLSGEVDQQLKSLRKMFALKHVAYTRGADGSVLVTQDGALETRGVKVTPVDSVGAGDSFTAAMCIGLLRGMPLAEVNKFANRVAAFVCSNAGAAPVLPASLKVI</sequence>
<dbReference type="GO" id="GO:0016301">
    <property type="term" value="F:kinase activity"/>
    <property type="evidence" value="ECO:0007669"/>
    <property type="project" value="UniProtKB-KW"/>
</dbReference>
<evidence type="ECO:0000256" key="3">
    <source>
        <dbReference type="ARBA" id="ARBA00022777"/>
    </source>
</evidence>
<reference evidence="5" key="1">
    <citation type="submission" date="2024-07" db="EMBL/GenBank/DDBJ databases">
        <title>Complete genome sequence of Verrucomicrobiaceae bacterium NT6N.</title>
        <authorList>
            <person name="Huang C."/>
            <person name="Takami H."/>
            <person name="Hamasaki K."/>
        </authorList>
    </citation>
    <scope>NUCLEOTIDE SEQUENCE</scope>
    <source>
        <strain evidence="5">NT6N</strain>
    </source>
</reference>
<dbReference type="InterPro" id="IPR002173">
    <property type="entry name" value="Carboh/pur_kinase_PfkB_CS"/>
</dbReference>
<evidence type="ECO:0000259" key="4">
    <source>
        <dbReference type="Pfam" id="PF00294"/>
    </source>
</evidence>
<evidence type="ECO:0000256" key="2">
    <source>
        <dbReference type="ARBA" id="ARBA00022679"/>
    </source>
</evidence>
<evidence type="ECO:0000313" key="5">
    <source>
        <dbReference type="EMBL" id="BDS05019.1"/>
    </source>
</evidence>
<feature type="domain" description="Carbohydrate kinase PfkB" evidence="4">
    <location>
        <begin position="30"/>
        <end position="296"/>
    </location>
</feature>
<keyword evidence="2" id="KW-0808">Transferase</keyword>
<keyword evidence="3" id="KW-0418">Kinase</keyword>
<dbReference type="InterPro" id="IPR011611">
    <property type="entry name" value="PfkB_dom"/>
</dbReference>
<dbReference type="InterPro" id="IPR050306">
    <property type="entry name" value="PfkB_Carbo_kinase"/>
</dbReference>
<dbReference type="InterPro" id="IPR029056">
    <property type="entry name" value="Ribokinase-like"/>
</dbReference>
<dbReference type="SUPFAM" id="SSF53613">
    <property type="entry name" value="Ribokinase-like"/>
    <property type="match status" value="1"/>
</dbReference>
<name>A0AAT9FGB9_9BACT</name>